<dbReference type="InterPro" id="IPR042266">
    <property type="entry name" value="PPPDE_sf"/>
</dbReference>
<evidence type="ECO:0000313" key="5">
    <source>
        <dbReference type="EMBL" id="CAL8099040.1"/>
    </source>
</evidence>
<organism evidence="5 6">
    <name type="scientific">Orchesella dallaii</name>
    <dbReference type="NCBI Taxonomy" id="48710"/>
    <lineage>
        <taxon>Eukaryota</taxon>
        <taxon>Metazoa</taxon>
        <taxon>Ecdysozoa</taxon>
        <taxon>Arthropoda</taxon>
        <taxon>Hexapoda</taxon>
        <taxon>Collembola</taxon>
        <taxon>Entomobryomorpha</taxon>
        <taxon>Entomobryoidea</taxon>
        <taxon>Orchesellidae</taxon>
        <taxon>Orchesellinae</taxon>
        <taxon>Orchesella</taxon>
    </lineage>
</organism>
<comment type="similarity">
    <text evidence="1">Belongs to the DeSI family.</text>
</comment>
<dbReference type="InterPro" id="IPR008580">
    <property type="entry name" value="PPPDE_dom"/>
</dbReference>
<sequence length="181" mass="20578">MTLVFVYCYDMSKRVSGSGGKTLDTLGKVLRKCGICKDIPVKFYHPVICIFGTLYDYNKSGIQIRDGHEVEKGFDKEASIVYISRTTTKSEFDEWIQSQHQKYSPDNYHMVYNNCIKFLEDACLFLGIPLPSILQYIQQWLYAHKDAVAMKAVSKLSGYSDTASKAVTLPGFATSVTHRFR</sequence>
<evidence type="ECO:0000256" key="3">
    <source>
        <dbReference type="ARBA" id="ARBA00022801"/>
    </source>
</evidence>
<evidence type="ECO:0000259" key="4">
    <source>
        <dbReference type="PROSITE" id="PS51858"/>
    </source>
</evidence>
<dbReference type="PROSITE" id="PS51858">
    <property type="entry name" value="PPPDE"/>
    <property type="match status" value="1"/>
</dbReference>
<dbReference type="EMBL" id="CAXLJM020000031">
    <property type="protein sequence ID" value="CAL8099040.1"/>
    <property type="molecule type" value="Genomic_DNA"/>
</dbReference>
<gene>
    <name evidence="5" type="ORF">ODALV1_LOCUS10126</name>
</gene>
<evidence type="ECO:0000256" key="2">
    <source>
        <dbReference type="ARBA" id="ARBA00022670"/>
    </source>
</evidence>
<reference evidence="5 6" key="1">
    <citation type="submission" date="2024-08" db="EMBL/GenBank/DDBJ databases">
        <authorList>
            <person name="Cucini C."/>
            <person name="Frati F."/>
        </authorList>
    </citation>
    <scope>NUCLEOTIDE SEQUENCE [LARGE SCALE GENOMIC DNA]</scope>
</reference>
<proteinExistence type="inferred from homology"/>
<evidence type="ECO:0000256" key="1">
    <source>
        <dbReference type="ARBA" id="ARBA00008140"/>
    </source>
</evidence>
<dbReference type="Pfam" id="PF05903">
    <property type="entry name" value="Peptidase_C97"/>
    <property type="match status" value="1"/>
</dbReference>
<evidence type="ECO:0000313" key="6">
    <source>
        <dbReference type="Proteomes" id="UP001642540"/>
    </source>
</evidence>
<name>A0ABP1QDJ0_9HEXA</name>
<dbReference type="Proteomes" id="UP001642540">
    <property type="component" value="Unassembled WGS sequence"/>
</dbReference>
<dbReference type="Gene3D" id="3.90.1720.30">
    <property type="entry name" value="PPPDE domains"/>
    <property type="match status" value="1"/>
</dbReference>
<feature type="domain" description="PPPDE" evidence="4">
    <location>
        <begin position="2"/>
        <end position="142"/>
    </location>
</feature>
<protein>
    <recommendedName>
        <fullName evidence="4">PPPDE domain-containing protein</fullName>
    </recommendedName>
</protein>
<keyword evidence="6" id="KW-1185">Reference proteome</keyword>
<keyword evidence="2" id="KW-0645">Protease</keyword>
<keyword evidence="3" id="KW-0378">Hydrolase</keyword>
<dbReference type="SMART" id="SM01179">
    <property type="entry name" value="DUF862"/>
    <property type="match status" value="1"/>
</dbReference>
<dbReference type="PANTHER" id="PTHR12378">
    <property type="entry name" value="DESUMOYLATING ISOPEPTIDASE"/>
    <property type="match status" value="1"/>
</dbReference>
<accession>A0ABP1QDJ0</accession>
<comment type="caution">
    <text evidence="5">The sequence shown here is derived from an EMBL/GenBank/DDBJ whole genome shotgun (WGS) entry which is preliminary data.</text>
</comment>